<evidence type="ECO:0000256" key="4">
    <source>
        <dbReference type="PROSITE-ProRule" id="PRU00335"/>
    </source>
</evidence>
<dbReference type="Proteomes" id="UP001216595">
    <property type="component" value="Unassembled WGS sequence"/>
</dbReference>
<feature type="region of interest" description="Disordered" evidence="5">
    <location>
        <begin position="1"/>
        <end position="27"/>
    </location>
</feature>
<organism evidence="7 8">
    <name type="scientific">Asticcacaulis currens</name>
    <dbReference type="NCBI Taxonomy" id="2984210"/>
    <lineage>
        <taxon>Bacteria</taxon>
        <taxon>Pseudomonadati</taxon>
        <taxon>Pseudomonadota</taxon>
        <taxon>Alphaproteobacteria</taxon>
        <taxon>Caulobacterales</taxon>
        <taxon>Caulobacteraceae</taxon>
        <taxon>Asticcacaulis</taxon>
    </lineage>
</organism>
<evidence type="ECO:0000259" key="6">
    <source>
        <dbReference type="PROSITE" id="PS50977"/>
    </source>
</evidence>
<feature type="domain" description="HTH tetR-type" evidence="6">
    <location>
        <begin position="33"/>
        <end position="93"/>
    </location>
</feature>
<dbReference type="PRINTS" id="PR00455">
    <property type="entry name" value="HTHTETR"/>
</dbReference>
<reference evidence="7 8" key="1">
    <citation type="submission" date="2023-01" db="EMBL/GenBank/DDBJ databases">
        <title>Novel species of the genus Asticcacaulis isolated from rivers.</title>
        <authorList>
            <person name="Lu H."/>
        </authorList>
    </citation>
    <scope>NUCLEOTIDE SEQUENCE [LARGE SCALE GENOMIC DNA]</scope>
    <source>
        <strain evidence="7 8">DXS10W</strain>
    </source>
</reference>
<feature type="DNA-binding region" description="H-T-H motif" evidence="4">
    <location>
        <begin position="56"/>
        <end position="75"/>
    </location>
</feature>
<protein>
    <submittedName>
        <fullName evidence="7">TetR/AcrR family transcriptional regulator</fullName>
    </submittedName>
</protein>
<proteinExistence type="predicted"/>
<comment type="caution">
    <text evidence="7">The sequence shown here is derived from an EMBL/GenBank/DDBJ whole genome shotgun (WGS) entry which is preliminary data.</text>
</comment>
<evidence type="ECO:0000313" key="7">
    <source>
        <dbReference type="EMBL" id="MDC7693516.1"/>
    </source>
</evidence>
<evidence type="ECO:0000313" key="8">
    <source>
        <dbReference type="Proteomes" id="UP001216595"/>
    </source>
</evidence>
<dbReference type="Gene3D" id="1.10.357.10">
    <property type="entry name" value="Tetracycline Repressor, domain 2"/>
    <property type="match status" value="1"/>
</dbReference>
<evidence type="ECO:0000256" key="3">
    <source>
        <dbReference type="ARBA" id="ARBA00023163"/>
    </source>
</evidence>
<dbReference type="EMBL" id="JAQQKW010000002">
    <property type="protein sequence ID" value="MDC7693516.1"/>
    <property type="molecule type" value="Genomic_DNA"/>
</dbReference>
<dbReference type="Pfam" id="PF00440">
    <property type="entry name" value="TetR_N"/>
    <property type="match status" value="1"/>
</dbReference>
<evidence type="ECO:0000256" key="5">
    <source>
        <dbReference type="SAM" id="MobiDB-lite"/>
    </source>
</evidence>
<feature type="compositionally biased region" description="Basic and acidic residues" evidence="5">
    <location>
        <begin position="1"/>
        <end position="19"/>
    </location>
</feature>
<dbReference type="InterPro" id="IPR050109">
    <property type="entry name" value="HTH-type_TetR-like_transc_reg"/>
</dbReference>
<dbReference type="InterPro" id="IPR001647">
    <property type="entry name" value="HTH_TetR"/>
</dbReference>
<gene>
    <name evidence="7" type="ORF">PQU94_04375</name>
</gene>
<accession>A0ABT5IBF0</accession>
<keyword evidence="3" id="KW-0804">Transcription</keyword>
<evidence type="ECO:0000256" key="1">
    <source>
        <dbReference type="ARBA" id="ARBA00023015"/>
    </source>
</evidence>
<keyword evidence="2 4" id="KW-0238">DNA-binding</keyword>
<evidence type="ECO:0000256" key="2">
    <source>
        <dbReference type="ARBA" id="ARBA00023125"/>
    </source>
</evidence>
<sequence>MINAKIDPKDKSELEDPRPLQKVKGRPTREQVLKINESIVKTAIAHFSQYGFTGTSIDAIAQETGISKRTIYARYPTKQALFTEIVVESVTKLVSRTSSPKDDLRACLAFHIRKGLVVMDDPIMRILDRIVDAEMALMPEIHNALSNATQALGVDVIAADIVQLAGVIGVKDASFVAGALVDMSAGSYRRLSAANIPLTDDVLETTTTKILDILMKGISAW</sequence>
<dbReference type="RefSeq" id="WP_272740278.1">
    <property type="nucleotide sequence ID" value="NZ_JAQQKW010000002.1"/>
</dbReference>
<keyword evidence="1" id="KW-0805">Transcription regulation</keyword>
<dbReference type="InterPro" id="IPR009057">
    <property type="entry name" value="Homeodomain-like_sf"/>
</dbReference>
<dbReference type="PANTHER" id="PTHR30055">
    <property type="entry name" value="HTH-TYPE TRANSCRIPTIONAL REGULATOR RUTR"/>
    <property type="match status" value="1"/>
</dbReference>
<keyword evidence="8" id="KW-1185">Reference proteome</keyword>
<dbReference type="PANTHER" id="PTHR30055:SF234">
    <property type="entry name" value="HTH-TYPE TRANSCRIPTIONAL REGULATOR BETI"/>
    <property type="match status" value="1"/>
</dbReference>
<name>A0ABT5IBF0_9CAUL</name>
<dbReference type="SUPFAM" id="SSF46689">
    <property type="entry name" value="Homeodomain-like"/>
    <property type="match status" value="1"/>
</dbReference>
<dbReference type="PROSITE" id="PS50977">
    <property type="entry name" value="HTH_TETR_2"/>
    <property type="match status" value="1"/>
</dbReference>